<evidence type="ECO:0000313" key="4">
    <source>
        <dbReference type="Proteomes" id="UP001626550"/>
    </source>
</evidence>
<keyword evidence="1" id="KW-0812">Transmembrane</keyword>
<keyword evidence="1" id="KW-0472">Membrane</keyword>
<gene>
    <name evidence="3" type="ORF">Ciccas_008636</name>
</gene>
<feature type="transmembrane region" description="Helical" evidence="1">
    <location>
        <begin position="389"/>
        <end position="411"/>
    </location>
</feature>
<feature type="transmembrane region" description="Helical" evidence="1">
    <location>
        <begin position="278"/>
        <end position="303"/>
    </location>
</feature>
<feature type="transmembrane region" description="Helical" evidence="1">
    <location>
        <begin position="179"/>
        <end position="200"/>
    </location>
</feature>
<evidence type="ECO:0008006" key="5">
    <source>
        <dbReference type="Google" id="ProtNLM"/>
    </source>
</evidence>
<reference evidence="3 4" key="1">
    <citation type="submission" date="2024-11" db="EMBL/GenBank/DDBJ databases">
        <title>Adaptive evolution of stress response genes in parasites aligns with host niche diversity.</title>
        <authorList>
            <person name="Hahn C."/>
            <person name="Resl P."/>
        </authorList>
    </citation>
    <scope>NUCLEOTIDE SEQUENCE [LARGE SCALE GENOMIC DNA]</scope>
    <source>
        <strain evidence="3">EGGRZ-B1_66</strain>
        <tissue evidence="3">Body</tissue>
    </source>
</reference>
<dbReference type="EMBL" id="JBJKFK010001561">
    <property type="protein sequence ID" value="KAL3312767.1"/>
    <property type="molecule type" value="Genomic_DNA"/>
</dbReference>
<accession>A0ABD2PZE8</accession>
<comment type="caution">
    <text evidence="3">The sequence shown here is derived from an EMBL/GenBank/DDBJ whole genome shotgun (WGS) entry which is preliminary data.</text>
</comment>
<feature type="chain" id="PRO_5044750645" description="G-protein coupled receptors family 1 profile domain-containing protein" evidence="2">
    <location>
        <begin position="18"/>
        <end position="459"/>
    </location>
</feature>
<keyword evidence="4" id="KW-1185">Reference proteome</keyword>
<evidence type="ECO:0000313" key="3">
    <source>
        <dbReference type="EMBL" id="KAL3312767.1"/>
    </source>
</evidence>
<proteinExistence type="predicted"/>
<keyword evidence="1" id="KW-1133">Transmembrane helix</keyword>
<feature type="signal peptide" evidence="2">
    <location>
        <begin position="1"/>
        <end position="17"/>
    </location>
</feature>
<evidence type="ECO:0000256" key="1">
    <source>
        <dbReference type="SAM" id="Phobius"/>
    </source>
</evidence>
<keyword evidence="2" id="KW-0732">Signal</keyword>
<organism evidence="3 4">
    <name type="scientific">Cichlidogyrus casuarinus</name>
    <dbReference type="NCBI Taxonomy" id="1844966"/>
    <lineage>
        <taxon>Eukaryota</taxon>
        <taxon>Metazoa</taxon>
        <taxon>Spiralia</taxon>
        <taxon>Lophotrochozoa</taxon>
        <taxon>Platyhelminthes</taxon>
        <taxon>Monogenea</taxon>
        <taxon>Monopisthocotylea</taxon>
        <taxon>Dactylogyridea</taxon>
        <taxon>Ancyrocephalidae</taxon>
        <taxon>Cichlidogyrus</taxon>
    </lineage>
</organism>
<sequence length="459" mass="52732">MGTVLNILVLLLTRVSNNEVSCCGRMRRTMRLSKSCFMDVMRCQMPRDESFKANHTVVKKCHFSACFSSFICIVFPCLCCGNSSRSNQMNGTENLENSTQKAPSSNYQKLNTSHHKQSIFMGTQMIGAVWILRCICVLDLIHFSTLTLQQQLANNLTIYYCRMDNCFVRRMYFSIFCRLRNISIMRIIGFSTIFEFIYVLERIFSLLYRINCIKGSFPGNRYQIPAHSPVFSLFRLKLGVLLGLGVPFSAFIITMVFDTYNHMGKCAMANRRYIVNQITTGIFLQGSLIIYLLAAVCFVPIWIRYLCATRRRKAPTAQSASEEINVTWHAFWPQDAKLDALCFFRVVISIIPGFSRHIYSYIGSYMQTDVRIRDVVLANEQAFNKIDQIVMPLSITMNSTLIALFFLANYFHSRNNQITFNCPVPMHEIQKGDAVPFLKLRLCYAKNPNDTNLDDVHSV</sequence>
<dbReference type="AlphaFoldDB" id="A0ABD2PZE8"/>
<name>A0ABD2PZE8_9PLAT</name>
<feature type="transmembrane region" description="Helical" evidence="1">
    <location>
        <begin position="238"/>
        <end position="257"/>
    </location>
</feature>
<evidence type="ECO:0000256" key="2">
    <source>
        <dbReference type="SAM" id="SignalP"/>
    </source>
</evidence>
<dbReference type="Proteomes" id="UP001626550">
    <property type="component" value="Unassembled WGS sequence"/>
</dbReference>
<protein>
    <recommendedName>
        <fullName evidence="5">G-protein coupled receptors family 1 profile domain-containing protein</fullName>
    </recommendedName>
</protein>